<gene>
    <name evidence="7 8" type="primary">LOC106468799</name>
</gene>
<evidence type="ECO:0000313" key="8">
    <source>
        <dbReference type="RefSeq" id="XP_022253527.1"/>
    </source>
</evidence>
<evidence type="ECO:0000256" key="1">
    <source>
        <dbReference type="ARBA" id="ARBA00009621"/>
    </source>
</evidence>
<accession>A0ABM1TCB3</accession>
<evidence type="ECO:0000256" key="2">
    <source>
        <dbReference type="ARBA" id="ARBA00022737"/>
    </source>
</evidence>
<protein>
    <submittedName>
        <fullName evidence="7 8">CUGBP Elav-like family member 2 isoform X1</fullName>
    </submittedName>
</protein>
<feature type="domain" description="RRM" evidence="5">
    <location>
        <begin position="509"/>
        <end position="587"/>
    </location>
</feature>
<organism evidence="6 7">
    <name type="scientific">Limulus polyphemus</name>
    <name type="common">Atlantic horseshoe crab</name>
    <dbReference type="NCBI Taxonomy" id="6850"/>
    <lineage>
        <taxon>Eukaryota</taxon>
        <taxon>Metazoa</taxon>
        <taxon>Ecdysozoa</taxon>
        <taxon>Arthropoda</taxon>
        <taxon>Chelicerata</taxon>
        <taxon>Merostomata</taxon>
        <taxon>Xiphosura</taxon>
        <taxon>Limulidae</taxon>
        <taxon>Limulus</taxon>
    </lineage>
</organism>
<dbReference type="PROSITE" id="PS50102">
    <property type="entry name" value="RRM"/>
    <property type="match status" value="3"/>
</dbReference>
<keyword evidence="3 4" id="KW-0694">RNA-binding</keyword>
<feature type="domain" description="RRM" evidence="5">
    <location>
        <begin position="36"/>
        <end position="117"/>
    </location>
</feature>
<dbReference type="InterPro" id="IPR035979">
    <property type="entry name" value="RBD_domain_sf"/>
</dbReference>
<dbReference type="RefSeq" id="XP_022253527.1">
    <property type="nucleotide sequence ID" value="XM_022397819.1"/>
</dbReference>
<dbReference type="Pfam" id="PF00076">
    <property type="entry name" value="RRM_1"/>
    <property type="match status" value="3"/>
</dbReference>
<proteinExistence type="inferred from homology"/>
<feature type="domain" description="RRM" evidence="5">
    <location>
        <begin position="150"/>
        <end position="230"/>
    </location>
</feature>
<dbReference type="CDD" id="cd12636">
    <property type="entry name" value="RRM2_Bruno_like"/>
    <property type="match status" value="1"/>
</dbReference>
<dbReference type="SMART" id="SM00360">
    <property type="entry name" value="RRM"/>
    <property type="match status" value="3"/>
</dbReference>
<evidence type="ECO:0000313" key="6">
    <source>
        <dbReference type="Proteomes" id="UP000694941"/>
    </source>
</evidence>
<dbReference type="PANTHER" id="PTHR24012">
    <property type="entry name" value="RNA BINDING PROTEIN"/>
    <property type="match status" value="1"/>
</dbReference>
<sequence length="594" mass="63449">MTDQVLAKMEALADRIQPQSRTMNSPHSEQPDPDAIKMFVGQIPRSWDENDLKKIFEEFGAVYQINILRDKITHQSRGCCFVTFYARKAALEAQNALHNIKTLPGMHHPIQMKPADSENRNVGCNKDYNRSFSDEAFQIREVLDIPSYERKLFIGMLSKKCNENDVRIMFSPFGSIEECTVLRDANGQSKGCGFVTYGSRQCAINAIKGMNHSQTMEGCSSPLVVKFADTQKEKDQKRQQQMMANLWNMTNFGNISTLTPQYLSLLQQAAQTGAFGGFTNLPQLAGGECYGVSSLNVQQQLAALAAAQASANNSNTGINSLSLQGLTGQGVTAGLSLPTSGNNSSDLNATNLQSLAALANITNSPAGLNSMMVQNLAALAAAGGGNNSTGIPGLSAAAVLGRAVRAGNMSGNMSSANSSLSGMNSMSPVSSMALGMTTNSLSSMGTLTGMNGLGSTTGLTTNGPNLDVLAQAYSGMQQYPSALPGTYTQVGLQQSQSPVGKQVEGPEGANLFIYHLPQEFTDSDLAQTFLPFGTVISAKVFIDKQTNLSKCFGFVSYDNPVSAQAAIQAMNGFQIGTKRLKVQLKRSKDASKPY</sequence>
<dbReference type="CDD" id="cd12631">
    <property type="entry name" value="RRM1_CELF1_2_Bruno"/>
    <property type="match status" value="1"/>
</dbReference>
<keyword evidence="6" id="KW-1185">Reference proteome</keyword>
<keyword evidence="2" id="KW-0677">Repeat</keyword>
<reference evidence="7 8" key="1">
    <citation type="submission" date="2025-05" db="UniProtKB">
        <authorList>
            <consortium name="RefSeq"/>
        </authorList>
    </citation>
    <scope>IDENTIFICATION</scope>
    <source>
        <tissue evidence="7 8">Muscle</tissue>
    </source>
</reference>
<dbReference type="RefSeq" id="XP_022253519.1">
    <property type="nucleotide sequence ID" value="XM_022397811.1"/>
</dbReference>
<dbReference type="InterPro" id="IPR012677">
    <property type="entry name" value="Nucleotide-bd_a/b_plait_sf"/>
</dbReference>
<evidence type="ECO:0000313" key="7">
    <source>
        <dbReference type="RefSeq" id="XP_022253519.1"/>
    </source>
</evidence>
<comment type="similarity">
    <text evidence="1">Belongs to the CELF/BRUNOL family.</text>
</comment>
<dbReference type="GeneID" id="106468799"/>
<evidence type="ECO:0000259" key="5">
    <source>
        <dbReference type="PROSITE" id="PS50102"/>
    </source>
</evidence>
<dbReference type="InterPro" id="IPR034196">
    <property type="entry name" value="CELF1/2_RRM1"/>
</dbReference>
<evidence type="ECO:0000256" key="3">
    <source>
        <dbReference type="ARBA" id="ARBA00022884"/>
    </source>
</evidence>
<dbReference type="SUPFAM" id="SSF54928">
    <property type="entry name" value="RNA-binding domain, RBD"/>
    <property type="match status" value="2"/>
</dbReference>
<evidence type="ECO:0000256" key="4">
    <source>
        <dbReference type="PROSITE-ProRule" id="PRU00176"/>
    </source>
</evidence>
<dbReference type="Proteomes" id="UP000694941">
    <property type="component" value="Unplaced"/>
</dbReference>
<name>A0ABM1TCB3_LIMPO</name>
<dbReference type="Gene3D" id="3.30.70.330">
    <property type="match status" value="3"/>
</dbReference>
<dbReference type="InterPro" id="IPR000504">
    <property type="entry name" value="RRM_dom"/>
</dbReference>